<evidence type="ECO:0000256" key="3">
    <source>
        <dbReference type="ARBA" id="ARBA00022475"/>
    </source>
</evidence>
<feature type="domain" description="ABC transporter" evidence="9">
    <location>
        <begin position="6"/>
        <end position="246"/>
    </location>
</feature>
<dbReference type="PROSITE" id="PS50893">
    <property type="entry name" value="ABC_TRANSPORTER_2"/>
    <property type="match status" value="1"/>
</dbReference>
<keyword evidence="5 8" id="KW-0067">ATP-binding</keyword>
<dbReference type="Gene3D" id="3.40.50.300">
    <property type="entry name" value="P-loop containing nucleotide triphosphate hydrolases"/>
    <property type="match status" value="1"/>
</dbReference>
<evidence type="ECO:0000256" key="8">
    <source>
        <dbReference type="RuleBase" id="RU365104"/>
    </source>
</evidence>
<comment type="similarity">
    <text evidence="8">Belongs to the ABC transporter superfamily. Energy-coupling factor EcfA family.</text>
</comment>
<gene>
    <name evidence="10" type="ORF">PS396_02335</name>
</gene>
<comment type="subcellular location">
    <subcellularLocation>
        <location evidence="1 8">Cell membrane</location>
        <topology evidence="1 8">Peripheral membrane protein</topology>
    </subcellularLocation>
</comment>
<dbReference type="CDD" id="cd03225">
    <property type="entry name" value="ABC_cobalt_CbiO_domain1"/>
    <property type="match status" value="1"/>
</dbReference>
<evidence type="ECO:0000259" key="9">
    <source>
        <dbReference type="PROSITE" id="PS50893"/>
    </source>
</evidence>
<evidence type="ECO:0000256" key="2">
    <source>
        <dbReference type="ARBA" id="ARBA00022448"/>
    </source>
</evidence>
<comment type="caution">
    <text evidence="10">The sequence shown here is derived from an EMBL/GenBank/DDBJ whole genome shotgun (WGS) entry which is preliminary data.</text>
</comment>
<dbReference type="Proteomes" id="UP001335665">
    <property type="component" value="Unassembled WGS sequence"/>
</dbReference>
<keyword evidence="4 8" id="KW-0547">Nucleotide-binding</keyword>
<name>A0ABU7SRI6_9LACO</name>
<dbReference type="InterPro" id="IPR003593">
    <property type="entry name" value="AAA+_ATPase"/>
</dbReference>
<keyword evidence="2 8" id="KW-0813">Transport</keyword>
<dbReference type="PROSITE" id="PS00211">
    <property type="entry name" value="ABC_TRANSPORTER_1"/>
    <property type="match status" value="1"/>
</dbReference>
<evidence type="ECO:0000313" key="11">
    <source>
        <dbReference type="Proteomes" id="UP001335665"/>
    </source>
</evidence>
<dbReference type="InterPro" id="IPR030946">
    <property type="entry name" value="EcfA2"/>
</dbReference>
<keyword evidence="6" id="KW-1278">Translocase</keyword>
<dbReference type="SMART" id="SM00382">
    <property type="entry name" value="AAA"/>
    <property type="match status" value="1"/>
</dbReference>
<reference evidence="10 11" key="1">
    <citation type="submission" date="2023-02" db="EMBL/GenBank/DDBJ databases">
        <title>The predominant lactic acid bacteria and yeasts involved in the spontaneous fermentation of millet during the production of the traditional porridge Hausa koko in Ghana.</title>
        <authorList>
            <person name="Atter A."/>
            <person name="Diaz M."/>
        </authorList>
    </citation>
    <scope>NUCLEOTIDE SEQUENCE [LARGE SCALE GENOMIC DNA]</scope>
    <source>
        <strain evidence="10 11">FI11552</strain>
    </source>
</reference>
<comment type="subunit">
    <text evidence="8">Forms a stable energy-coupling factor (ECF) transporter complex composed of 2 membrane-embedded substrate-binding proteins (S component), 2 ATP-binding proteins (A component) and 2 transmembrane proteins (T component).</text>
</comment>
<dbReference type="InterPro" id="IPR017871">
    <property type="entry name" value="ABC_transporter-like_CS"/>
</dbReference>
<dbReference type="InterPro" id="IPR003439">
    <property type="entry name" value="ABC_transporter-like_ATP-bd"/>
</dbReference>
<dbReference type="GeneID" id="87979263"/>
<evidence type="ECO:0000256" key="6">
    <source>
        <dbReference type="ARBA" id="ARBA00022967"/>
    </source>
</evidence>
<keyword evidence="11" id="KW-1185">Reference proteome</keyword>
<evidence type="ECO:0000256" key="7">
    <source>
        <dbReference type="ARBA" id="ARBA00023136"/>
    </source>
</evidence>
<evidence type="ECO:0000256" key="1">
    <source>
        <dbReference type="ARBA" id="ARBA00004202"/>
    </source>
</evidence>
<accession>A0ABU7SRI6</accession>
<dbReference type="PANTHER" id="PTHR43553:SF27">
    <property type="entry name" value="ENERGY-COUPLING FACTOR TRANSPORTER ATP-BINDING PROTEIN ECFA2"/>
    <property type="match status" value="1"/>
</dbReference>
<dbReference type="Pfam" id="PF00005">
    <property type="entry name" value="ABC_tran"/>
    <property type="match status" value="1"/>
</dbReference>
<organism evidence="10 11">
    <name type="scientific">Limosilactobacillus pontis</name>
    <dbReference type="NCBI Taxonomy" id="35787"/>
    <lineage>
        <taxon>Bacteria</taxon>
        <taxon>Bacillati</taxon>
        <taxon>Bacillota</taxon>
        <taxon>Bacilli</taxon>
        <taxon>Lactobacillales</taxon>
        <taxon>Lactobacillaceae</taxon>
        <taxon>Limosilactobacillus</taxon>
    </lineage>
</organism>
<evidence type="ECO:0000256" key="5">
    <source>
        <dbReference type="ARBA" id="ARBA00022840"/>
    </source>
</evidence>
<keyword evidence="3 8" id="KW-1003">Cell membrane</keyword>
<dbReference type="PANTHER" id="PTHR43553">
    <property type="entry name" value="HEAVY METAL TRANSPORTER"/>
    <property type="match status" value="1"/>
</dbReference>
<dbReference type="InterPro" id="IPR027417">
    <property type="entry name" value="P-loop_NTPase"/>
</dbReference>
<dbReference type="SUPFAM" id="SSF52540">
    <property type="entry name" value="P-loop containing nucleoside triphosphate hydrolases"/>
    <property type="match status" value="1"/>
</dbReference>
<evidence type="ECO:0000256" key="4">
    <source>
        <dbReference type="ARBA" id="ARBA00022741"/>
    </source>
</evidence>
<dbReference type="EC" id="7.-.-.-" evidence="8"/>
<comment type="function">
    <text evidence="8">ATP-binding (A) component of a common energy-coupling factor (ECF) ABC-transporter complex.</text>
</comment>
<sequence>MDMPAVVIKNVSFNYSSQTKRPALDNVSLQIAPGSFVGIVGHTGSGKSTLVSLIDGLGRPTSGQIQVGDVVVDAQSSATDLAKLRHHVGYVFQFPEQQLFAETIGQDIAFGPTNLGWSADRVQAAVSDALRMVDLPAEFAKRSPFALSGGQMRRVAIAGVLAMHPAILILDEPTAGLDAAVTHRLMANIAKLHVAGTTILLITHQMDQVAQYADQVVVMNQGRLVKSASPREIFADPAFLMANHLNVPPAVAISHRLRDAGLAIAPAMSIDALADQLAAKLGGTPGE</sequence>
<proteinExistence type="inferred from homology"/>
<dbReference type="InterPro" id="IPR050095">
    <property type="entry name" value="ECF_ABC_transporter_ATP-bd"/>
</dbReference>
<keyword evidence="7 8" id="KW-0472">Membrane</keyword>
<dbReference type="EMBL" id="JAQSFA010000004">
    <property type="protein sequence ID" value="MEE6700652.1"/>
    <property type="molecule type" value="Genomic_DNA"/>
</dbReference>
<evidence type="ECO:0000313" key="10">
    <source>
        <dbReference type="EMBL" id="MEE6700652.1"/>
    </source>
</evidence>
<dbReference type="InterPro" id="IPR015856">
    <property type="entry name" value="ABC_transpr_CbiO/EcfA_su"/>
</dbReference>
<dbReference type="NCBIfam" id="TIGR04521">
    <property type="entry name" value="ECF_ATPase_2"/>
    <property type="match status" value="1"/>
</dbReference>
<protein>
    <recommendedName>
        <fullName evidence="8">Energy-coupling factor transporter ATP-binding protein EcfA2</fullName>
        <ecNumber evidence="8">7.-.-.-</ecNumber>
    </recommendedName>
</protein>
<dbReference type="RefSeq" id="WP_057805802.1">
    <property type="nucleotide sequence ID" value="NZ_CP045530.1"/>
</dbReference>